<dbReference type="NCBIfam" id="NF038335">
    <property type="entry name" value="YPO0640_fam"/>
    <property type="match status" value="1"/>
</dbReference>
<accession>A0A9D1EVD7</accession>
<dbReference type="Pfam" id="PF09346">
    <property type="entry name" value="SMI1_KNR4"/>
    <property type="match status" value="1"/>
</dbReference>
<name>A0A9D1EVD7_9FIRM</name>
<organism evidence="2 3">
    <name type="scientific">Candidatus Limivivens intestinipullorum</name>
    <dbReference type="NCBI Taxonomy" id="2840858"/>
    <lineage>
        <taxon>Bacteria</taxon>
        <taxon>Bacillati</taxon>
        <taxon>Bacillota</taxon>
        <taxon>Clostridia</taxon>
        <taxon>Lachnospirales</taxon>
        <taxon>Lachnospiraceae</taxon>
        <taxon>Lachnospiraceae incertae sedis</taxon>
        <taxon>Candidatus Limivivens</taxon>
    </lineage>
</organism>
<comment type="caution">
    <text evidence="2">The sequence shown here is derived from an EMBL/GenBank/DDBJ whole genome shotgun (WGS) entry which is preliminary data.</text>
</comment>
<gene>
    <name evidence="2" type="ORF">IAB44_14330</name>
</gene>
<dbReference type="InterPro" id="IPR018958">
    <property type="entry name" value="Knr4/Smi1-like_dom"/>
</dbReference>
<evidence type="ECO:0000313" key="2">
    <source>
        <dbReference type="EMBL" id="HIS32700.1"/>
    </source>
</evidence>
<sequence length="155" mass="17536">MREDGLEKIKERKARYGLGMNRGLTGEELAAFSRNVEAAFGILLPEGYRKLLLQANGWEYNGYKLYGADFYGKPFSGASAAGETDENGLVWNNEIWWENEWQKAYLFLGEGDMSWFVCRIGDGRFLELDLPSGSPVAAFDSFEGLHEQMLKEALM</sequence>
<evidence type="ECO:0000313" key="3">
    <source>
        <dbReference type="Proteomes" id="UP000823935"/>
    </source>
</evidence>
<dbReference type="Proteomes" id="UP000823935">
    <property type="component" value="Unassembled WGS sequence"/>
</dbReference>
<reference evidence="2" key="1">
    <citation type="submission" date="2020-10" db="EMBL/GenBank/DDBJ databases">
        <authorList>
            <person name="Gilroy R."/>
        </authorList>
    </citation>
    <scope>NUCLEOTIDE SEQUENCE</scope>
    <source>
        <strain evidence="2">CHK190-19873</strain>
    </source>
</reference>
<dbReference type="SUPFAM" id="SSF160631">
    <property type="entry name" value="SMI1/KNR4-like"/>
    <property type="match status" value="1"/>
</dbReference>
<protein>
    <submittedName>
        <fullName evidence="2">SMI1/KNR4 family protein</fullName>
    </submittedName>
</protein>
<proteinExistence type="predicted"/>
<dbReference type="InterPro" id="IPR037883">
    <property type="entry name" value="Knr4/Smi1-like_sf"/>
</dbReference>
<dbReference type="Gene3D" id="3.40.1580.10">
    <property type="entry name" value="SMI1/KNR4-like"/>
    <property type="match status" value="1"/>
</dbReference>
<dbReference type="AlphaFoldDB" id="A0A9D1EVD7"/>
<feature type="domain" description="Knr4/Smi1-like" evidence="1">
    <location>
        <begin position="35"/>
        <end position="120"/>
    </location>
</feature>
<evidence type="ECO:0000259" key="1">
    <source>
        <dbReference type="Pfam" id="PF09346"/>
    </source>
</evidence>
<reference evidence="2" key="2">
    <citation type="journal article" date="2021" name="PeerJ">
        <title>Extensive microbial diversity within the chicken gut microbiome revealed by metagenomics and culture.</title>
        <authorList>
            <person name="Gilroy R."/>
            <person name="Ravi A."/>
            <person name="Getino M."/>
            <person name="Pursley I."/>
            <person name="Horton D.L."/>
            <person name="Alikhan N.F."/>
            <person name="Baker D."/>
            <person name="Gharbi K."/>
            <person name="Hall N."/>
            <person name="Watson M."/>
            <person name="Adriaenssens E.M."/>
            <person name="Foster-Nyarko E."/>
            <person name="Jarju S."/>
            <person name="Secka A."/>
            <person name="Antonio M."/>
            <person name="Oren A."/>
            <person name="Chaudhuri R.R."/>
            <person name="La Ragione R."/>
            <person name="Hildebrand F."/>
            <person name="Pallen M.J."/>
        </authorList>
    </citation>
    <scope>NUCLEOTIDE SEQUENCE</scope>
    <source>
        <strain evidence="2">CHK190-19873</strain>
    </source>
</reference>
<dbReference type="EMBL" id="DVIQ01000098">
    <property type="protein sequence ID" value="HIS32700.1"/>
    <property type="molecule type" value="Genomic_DNA"/>
</dbReference>